<accession>A0A6M5YFA3</accession>
<dbReference type="Proteomes" id="UP000503447">
    <property type="component" value="Chromosome"/>
</dbReference>
<feature type="transmembrane region" description="Helical" evidence="1">
    <location>
        <begin position="59"/>
        <end position="79"/>
    </location>
</feature>
<protein>
    <submittedName>
        <fullName evidence="2">Uncharacterized protein</fullName>
    </submittedName>
</protein>
<dbReference type="KEGG" id="ftj:FTUN_0155"/>
<dbReference type="EMBL" id="CP053452">
    <property type="protein sequence ID" value="QJW92658.1"/>
    <property type="molecule type" value="Genomic_DNA"/>
</dbReference>
<dbReference type="AlphaFoldDB" id="A0A6M5YFA3"/>
<dbReference type="RefSeq" id="WP_171469017.1">
    <property type="nucleotide sequence ID" value="NZ_CP053452.2"/>
</dbReference>
<sequence>MDDAEFDDDEEPLGPRPWPFWVSMALWGVPGREWAWVFFWLTAVAAAACTVYGFISWPYFAGGTLGFAAWWYYAAIRWVDRYGDWP</sequence>
<name>A0A6M5YFA3_9BACT</name>
<gene>
    <name evidence="2" type="ORF">FTUN_0155</name>
</gene>
<reference evidence="3" key="1">
    <citation type="submission" date="2020-05" db="EMBL/GenBank/DDBJ databases">
        <title>Frigoriglobus tundricola gen. nov., sp. nov., a psychrotolerant cellulolytic planctomycete of the family Gemmataceae with two divergent copies of 16S rRNA gene.</title>
        <authorList>
            <person name="Kulichevskaya I.S."/>
            <person name="Ivanova A.A."/>
            <person name="Naumoff D.G."/>
            <person name="Beletsky A.V."/>
            <person name="Rijpstra W.I.C."/>
            <person name="Sinninghe Damste J.S."/>
            <person name="Mardanov A.V."/>
            <person name="Ravin N.V."/>
            <person name="Dedysh S.N."/>
        </authorList>
    </citation>
    <scope>NUCLEOTIDE SEQUENCE [LARGE SCALE GENOMIC DNA]</scope>
    <source>
        <strain evidence="3">PL17</strain>
    </source>
</reference>
<evidence type="ECO:0000256" key="1">
    <source>
        <dbReference type="SAM" id="Phobius"/>
    </source>
</evidence>
<keyword evidence="1" id="KW-0812">Transmembrane</keyword>
<organism evidence="2 3">
    <name type="scientific">Frigoriglobus tundricola</name>
    <dbReference type="NCBI Taxonomy" id="2774151"/>
    <lineage>
        <taxon>Bacteria</taxon>
        <taxon>Pseudomonadati</taxon>
        <taxon>Planctomycetota</taxon>
        <taxon>Planctomycetia</taxon>
        <taxon>Gemmatales</taxon>
        <taxon>Gemmataceae</taxon>
        <taxon>Frigoriglobus</taxon>
    </lineage>
</organism>
<keyword evidence="1" id="KW-1133">Transmembrane helix</keyword>
<keyword evidence="3" id="KW-1185">Reference proteome</keyword>
<evidence type="ECO:0000313" key="3">
    <source>
        <dbReference type="Proteomes" id="UP000503447"/>
    </source>
</evidence>
<feature type="transmembrane region" description="Helical" evidence="1">
    <location>
        <begin position="34"/>
        <end position="52"/>
    </location>
</feature>
<keyword evidence="1" id="KW-0472">Membrane</keyword>
<proteinExistence type="predicted"/>
<evidence type="ECO:0000313" key="2">
    <source>
        <dbReference type="EMBL" id="QJW92658.1"/>
    </source>
</evidence>